<dbReference type="Gene3D" id="1.10.1740.10">
    <property type="match status" value="1"/>
</dbReference>
<evidence type="ECO:0000256" key="2">
    <source>
        <dbReference type="ARBA" id="ARBA00023015"/>
    </source>
</evidence>
<dbReference type="InterPro" id="IPR007627">
    <property type="entry name" value="RNA_pol_sigma70_r2"/>
</dbReference>
<keyword evidence="4" id="KW-0238">DNA-binding</keyword>
<evidence type="ECO:0000256" key="5">
    <source>
        <dbReference type="ARBA" id="ARBA00023163"/>
    </source>
</evidence>
<feature type="compositionally biased region" description="Basic and acidic residues" evidence="6">
    <location>
        <begin position="40"/>
        <end position="51"/>
    </location>
</feature>
<comment type="caution">
    <text evidence="9">The sequence shown here is derived from an EMBL/GenBank/DDBJ whole genome shotgun (WGS) entry which is preliminary data.</text>
</comment>
<dbReference type="InterPro" id="IPR014284">
    <property type="entry name" value="RNA_pol_sigma-70_dom"/>
</dbReference>
<protein>
    <submittedName>
        <fullName evidence="9">SigE family RNA polymerase sigma factor</fullName>
    </submittedName>
</protein>
<dbReference type="InterPro" id="IPR039425">
    <property type="entry name" value="RNA_pol_sigma-70-like"/>
</dbReference>
<feature type="compositionally biased region" description="Basic and acidic residues" evidence="6">
    <location>
        <begin position="98"/>
        <end position="110"/>
    </location>
</feature>
<keyword evidence="5" id="KW-0804">Transcription</keyword>
<organism evidence="9 10">
    <name type="scientific">Kineosporia corallincola</name>
    <dbReference type="NCBI Taxonomy" id="2835133"/>
    <lineage>
        <taxon>Bacteria</taxon>
        <taxon>Bacillati</taxon>
        <taxon>Actinomycetota</taxon>
        <taxon>Actinomycetes</taxon>
        <taxon>Kineosporiales</taxon>
        <taxon>Kineosporiaceae</taxon>
        <taxon>Kineosporia</taxon>
    </lineage>
</organism>
<dbReference type="SUPFAM" id="SSF88659">
    <property type="entry name" value="Sigma3 and sigma4 domains of RNA polymerase sigma factors"/>
    <property type="match status" value="1"/>
</dbReference>
<proteinExistence type="inferred from homology"/>
<evidence type="ECO:0000256" key="1">
    <source>
        <dbReference type="ARBA" id="ARBA00010641"/>
    </source>
</evidence>
<dbReference type="SUPFAM" id="SSF88946">
    <property type="entry name" value="Sigma2 domain of RNA polymerase sigma factors"/>
    <property type="match status" value="1"/>
</dbReference>
<evidence type="ECO:0000259" key="8">
    <source>
        <dbReference type="Pfam" id="PF04545"/>
    </source>
</evidence>
<feature type="compositionally biased region" description="Basic residues" evidence="6">
    <location>
        <begin position="68"/>
        <end position="83"/>
    </location>
</feature>
<reference evidence="9 10" key="1">
    <citation type="submission" date="2021-05" db="EMBL/GenBank/DDBJ databases">
        <title>Kineosporia and Streptomyces sp. nov. two new marine actinobacteria isolated from Coral.</title>
        <authorList>
            <person name="Buangrab K."/>
            <person name="Sutthacheep M."/>
            <person name="Yeemin T."/>
            <person name="Harunari E."/>
            <person name="Igarashi Y."/>
            <person name="Kanchanasin P."/>
            <person name="Tanasupawat S."/>
            <person name="Phongsopitanun W."/>
        </authorList>
    </citation>
    <scope>NUCLEOTIDE SEQUENCE [LARGE SCALE GENOMIC DNA]</scope>
    <source>
        <strain evidence="9 10">J2-2</strain>
    </source>
</reference>
<keyword evidence="10" id="KW-1185">Reference proteome</keyword>
<evidence type="ECO:0000313" key="9">
    <source>
        <dbReference type="EMBL" id="MBT0768249.1"/>
    </source>
</evidence>
<evidence type="ECO:0000256" key="6">
    <source>
        <dbReference type="SAM" id="MobiDB-lite"/>
    </source>
</evidence>
<accession>A0ABS5TF64</accession>
<feature type="region of interest" description="Disordered" evidence="6">
    <location>
        <begin position="1"/>
        <end position="136"/>
    </location>
</feature>
<comment type="similarity">
    <text evidence="1">Belongs to the sigma-70 factor family. ECF subfamily.</text>
</comment>
<dbReference type="PANTHER" id="PTHR43133:SF50">
    <property type="entry name" value="ECF RNA POLYMERASE SIGMA FACTOR SIGM"/>
    <property type="match status" value="1"/>
</dbReference>
<dbReference type="Pfam" id="PF04542">
    <property type="entry name" value="Sigma70_r2"/>
    <property type="match status" value="1"/>
</dbReference>
<dbReference type="Pfam" id="PF04545">
    <property type="entry name" value="Sigma70_r4"/>
    <property type="match status" value="1"/>
</dbReference>
<sequence length="309" mass="34128">MARRPRRGLLDGRGTALAAGRLREGPGPGGPRRHPRGRPGGRDHDRPDDGHHRRGRAGRSAGPGRDRVGRHRDRHRLPGRRRGSGGQFGRPGGPGRQQHADHGRDRRDPAGRPGPRRPAVRLAPVGERRQRGREVRRPWQEPGLEKAPGFEAFVRERSPRLLSVARGLTKSSADAEDLVQDVLARVLLKWDTVSRADDINAYVNRMLVNGATSLWRRGFQRESPTDSTLLGEKPVDDESTALAERDVLLRALATLKPKHRAVLVLRYYEGLNDHEIAETLGMAHATVRSNAARGLAALRKAGLLDGTRV</sequence>
<dbReference type="Proteomes" id="UP001197247">
    <property type="component" value="Unassembled WGS sequence"/>
</dbReference>
<feature type="compositionally biased region" description="Basic and acidic residues" evidence="6">
    <location>
        <begin position="126"/>
        <end position="136"/>
    </location>
</feature>
<evidence type="ECO:0000256" key="4">
    <source>
        <dbReference type="ARBA" id="ARBA00023125"/>
    </source>
</evidence>
<dbReference type="NCBIfam" id="TIGR02983">
    <property type="entry name" value="SigE-fam_strep"/>
    <property type="match status" value="1"/>
</dbReference>
<feature type="domain" description="RNA polymerase sigma-70 region 4" evidence="8">
    <location>
        <begin position="251"/>
        <end position="300"/>
    </location>
</feature>
<name>A0ABS5TF64_9ACTN</name>
<feature type="domain" description="RNA polymerase sigma-70 region 2" evidence="7">
    <location>
        <begin position="154"/>
        <end position="217"/>
    </location>
</feature>
<dbReference type="Gene3D" id="1.10.10.10">
    <property type="entry name" value="Winged helix-like DNA-binding domain superfamily/Winged helix DNA-binding domain"/>
    <property type="match status" value="1"/>
</dbReference>
<dbReference type="PANTHER" id="PTHR43133">
    <property type="entry name" value="RNA POLYMERASE ECF-TYPE SIGMA FACTO"/>
    <property type="match status" value="1"/>
</dbReference>
<keyword evidence="3" id="KW-0731">Sigma factor</keyword>
<gene>
    <name evidence="9" type="ORF">KIH74_04905</name>
</gene>
<dbReference type="InterPro" id="IPR007630">
    <property type="entry name" value="RNA_pol_sigma70_r4"/>
</dbReference>
<evidence type="ECO:0000313" key="10">
    <source>
        <dbReference type="Proteomes" id="UP001197247"/>
    </source>
</evidence>
<dbReference type="InterPro" id="IPR036388">
    <property type="entry name" value="WH-like_DNA-bd_sf"/>
</dbReference>
<dbReference type="InterPro" id="IPR013324">
    <property type="entry name" value="RNA_pol_sigma_r3/r4-like"/>
</dbReference>
<keyword evidence="2" id="KW-0805">Transcription regulation</keyword>
<dbReference type="InterPro" id="IPR013325">
    <property type="entry name" value="RNA_pol_sigma_r2"/>
</dbReference>
<dbReference type="EMBL" id="JAHBAY010000002">
    <property type="protein sequence ID" value="MBT0768249.1"/>
    <property type="molecule type" value="Genomic_DNA"/>
</dbReference>
<evidence type="ECO:0000256" key="3">
    <source>
        <dbReference type="ARBA" id="ARBA00023082"/>
    </source>
</evidence>
<dbReference type="InterPro" id="IPR014325">
    <property type="entry name" value="RNA_pol_sigma-E_actinobac"/>
</dbReference>
<dbReference type="CDD" id="cd06171">
    <property type="entry name" value="Sigma70_r4"/>
    <property type="match status" value="1"/>
</dbReference>
<dbReference type="NCBIfam" id="TIGR02937">
    <property type="entry name" value="sigma70-ECF"/>
    <property type="match status" value="1"/>
</dbReference>
<feature type="compositionally biased region" description="Gly residues" evidence="6">
    <location>
        <begin position="84"/>
        <end position="95"/>
    </location>
</feature>
<evidence type="ECO:0000259" key="7">
    <source>
        <dbReference type="Pfam" id="PF04542"/>
    </source>
</evidence>